<accession>Q0RJL5</accession>
<evidence type="ECO:0000313" key="2">
    <source>
        <dbReference type="Proteomes" id="UP000000657"/>
    </source>
</evidence>
<dbReference type="RefSeq" id="WP_011604793.1">
    <property type="nucleotide sequence ID" value="NC_008278.1"/>
</dbReference>
<name>Q0RJL5_FRAAA</name>
<dbReference type="KEGG" id="fal:FRAAL3654"/>
<dbReference type="Proteomes" id="UP000000657">
    <property type="component" value="Chromosome"/>
</dbReference>
<reference evidence="1 2" key="1">
    <citation type="journal article" date="2007" name="Genome Res.">
        <title>Genome characteristics of facultatively symbiotic Frankia sp. strains reflect host range and host plant biogeography.</title>
        <authorList>
            <person name="Normand P."/>
            <person name="Lapierre P."/>
            <person name="Tisa L.S."/>
            <person name="Gogarten J.P."/>
            <person name="Alloisio N."/>
            <person name="Bagnarol E."/>
            <person name="Bassi C.A."/>
            <person name="Berry A.M."/>
            <person name="Bickhart D.M."/>
            <person name="Choisne N."/>
            <person name="Couloux A."/>
            <person name="Cournoyer B."/>
            <person name="Cruveiller S."/>
            <person name="Daubin V."/>
            <person name="Demange N."/>
            <person name="Francino M.P."/>
            <person name="Goltsman E."/>
            <person name="Huang Y."/>
            <person name="Kopp O.R."/>
            <person name="Labarre L."/>
            <person name="Lapidus A."/>
            <person name="Lavire C."/>
            <person name="Marechal J."/>
            <person name="Martinez M."/>
            <person name="Mastronunzio J.E."/>
            <person name="Mullin B.C."/>
            <person name="Niemann J."/>
            <person name="Pujic P."/>
            <person name="Rawnsley T."/>
            <person name="Rouy Z."/>
            <person name="Schenowitz C."/>
            <person name="Sellstedt A."/>
            <person name="Tavares F."/>
            <person name="Tomkins J.P."/>
            <person name="Vallenet D."/>
            <person name="Valverde C."/>
            <person name="Wall L.G."/>
            <person name="Wang Y."/>
            <person name="Medigue C."/>
            <person name="Benson D.R."/>
        </authorList>
    </citation>
    <scope>NUCLEOTIDE SEQUENCE [LARGE SCALE GENOMIC DNA]</scope>
    <source>
        <strain evidence="2">DSM 45986 / CECT 9034 / ACN14a</strain>
    </source>
</reference>
<gene>
    <name evidence="1" type="ordered locus">FRAAL3654</name>
</gene>
<organism evidence="1 2">
    <name type="scientific">Frankia alni (strain DSM 45986 / CECT 9034 / ACN14a)</name>
    <dbReference type="NCBI Taxonomy" id="326424"/>
    <lineage>
        <taxon>Bacteria</taxon>
        <taxon>Bacillati</taxon>
        <taxon>Actinomycetota</taxon>
        <taxon>Actinomycetes</taxon>
        <taxon>Frankiales</taxon>
        <taxon>Frankiaceae</taxon>
        <taxon>Frankia</taxon>
    </lineage>
</organism>
<proteinExistence type="predicted"/>
<keyword evidence="2" id="KW-1185">Reference proteome</keyword>
<dbReference type="HOGENOM" id="CLU_2682404_0_0_11"/>
<dbReference type="AlphaFoldDB" id="Q0RJL5"/>
<dbReference type="EMBL" id="CT573213">
    <property type="protein sequence ID" value="CAJ62297.1"/>
    <property type="molecule type" value="Genomic_DNA"/>
</dbReference>
<dbReference type="STRING" id="326424.FRAAL3654"/>
<sequence length="74" mass="8204">MRIDTSVEAADATSLVIGMPQYNRGPLSQLRAWFDHIIASPLARAPQTMAPGLSLDHEESLANIWTDRLLERTS</sequence>
<dbReference type="OrthoDB" id="9787136at2"/>
<protein>
    <submittedName>
        <fullName evidence="1">Uncharacterized protein</fullName>
    </submittedName>
</protein>
<evidence type="ECO:0000313" key="1">
    <source>
        <dbReference type="EMBL" id="CAJ62297.1"/>
    </source>
</evidence>